<evidence type="ECO:0000256" key="1">
    <source>
        <dbReference type="ARBA" id="ARBA00003241"/>
    </source>
</evidence>
<organism evidence="7 8">
    <name type="scientific">Salmonella phage STP4-a</name>
    <dbReference type="NCBI Taxonomy" id="1445860"/>
    <lineage>
        <taxon>Viruses</taxon>
        <taxon>Duplodnaviria</taxon>
        <taxon>Heunggongvirae</taxon>
        <taxon>Uroviricota</taxon>
        <taxon>Caudoviricetes</taxon>
        <taxon>Pantevenvirales</taxon>
        <taxon>Straboviridae</taxon>
        <taxon>Tevenvirinae</taxon>
        <taxon>Gelderlandvirus</taxon>
        <taxon>Gelderlandvirus stp4a</taxon>
    </lineage>
</organism>
<accession>A0A0B4L970</accession>
<keyword evidence="8" id="KW-1185">Reference proteome</keyword>
<keyword evidence="6" id="KW-0238">DNA-binding</keyword>
<dbReference type="Pfam" id="PF06591">
    <property type="entry name" value="Phage_T4_Ndd"/>
    <property type="match status" value="1"/>
</dbReference>
<sequence length="148" mass="16848">MTRRTFLSIETLAKAGATVIGIIKNASWVGGVPMEEELSRPGFYFIMNNGGFVVSRSYVGRQRSKTGFSNTLSQFRQGRSQLGRTLSNNHRIYSVVFVPVEKMKPLTTGHGKGQLSLAFTRKHEDSFQNLEEMNRMLNDNFKFIMQKY</sequence>
<keyword evidence="5" id="KW-1248">Inhibition of host DNA replication by virus</keyword>
<dbReference type="GeneID" id="23681015"/>
<gene>
    <name evidence="7" type="ORF">STP4a_255</name>
</gene>
<evidence type="ECO:0000256" key="3">
    <source>
        <dbReference type="ARBA" id="ARBA00022504"/>
    </source>
</evidence>
<protein>
    <recommendedName>
        <fullName evidence="2">Nucleoid disruption protein</fullName>
    </recommendedName>
</protein>
<dbReference type="GO" id="GO:0098673">
    <property type="term" value="P:symbiont-mediated suppression of host DNA replication"/>
    <property type="evidence" value="ECO:0007669"/>
    <property type="project" value="UniProtKB-KW"/>
</dbReference>
<dbReference type="KEGG" id="vg:23681015"/>
<dbReference type="GO" id="GO:0044071">
    <property type="term" value="P:symbiont-mediated perturbation of host cell cycle progression"/>
    <property type="evidence" value="ECO:0007669"/>
    <property type="project" value="UniProtKB-KW"/>
</dbReference>
<keyword evidence="3" id="KW-1121">Modulation of host cell cycle by virus</keyword>
<reference evidence="7" key="1">
    <citation type="submission" date="2015-06" db="EMBL/GenBank/DDBJ databases">
        <title>Genomic characterization of STP4-a, a novel T4 virulent phage infecting Salmonella.</title>
        <authorList>
            <person name="Li M."/>
            <person name="Wang J."/>
            <person name="Lin H."/>
            <person name="Han F."/>
        </authorList>
    </citation>
    <scope>NUCLEOTIDE SEQUENCE [LARGE SCALE GENOMIC DNA]</scope>
</reference>
<dbReference type="RefSeq" id="YP_009126205.1">
    <property type="nucleotide sequence ID" value="NC_026607.2"/>
</dbReference>
<keyword evidence="4" id="KW-0945">Host-virus interaction</keyword>
<evidence type="ECO:0000256" key="2">
    <source>
        <dbReference type="ARBA" id="ARBA00015643"/>
    </source>
</evidence>
<evidence type="ECO:0000313" key="7">
    <source>
        <dbReference type="EMBL" id="AHJ86852.1"/>
    </source>
</evidence>
<comment type="function">
    <text evidence="1">Disorganizes the host nucleoid and inhibits replication, but without host DNA cleavage or degradation. Only the architecture of the nucleoid is affected. May act on the host chromosomal sequences that determine the structure of the nucleoid. Binds to dsDNA but not to ssDNA.</text>
</comment>
<evidence type="ECO:0000313" key="8">
    <source>
        <dbReference type="Proteomes" id="UP000032000"/>
    </source>
</evidence>
<dbReference type="Proteomes" id="UP000032000">
    <property type="component" value="Segment"/>
</dbReference>
<evidence type="ECO:0000256" key="5">
    <source>
        <dbReference type="ARBA" id="ARBA00023019"/>
    </source>
</evidence>
<evidence type="ECO:0000256" key="6">
    <source>
        <dbReference type="ARBA" id="ARBA00023125"/>
    </source>
</evidence>
<evidence type="ECO:0000256" key="4">
    <source>
        <dbReference type="ARBA" id="ARBA00022581"/>
    </source>
</evidence>
<name>A0A0B4L970_9CAUD</name>
<dbReference type="GO" id="GO:0003677">
    <property type="term" value="F:DNA binding"/>
    <property type="evidence" value="ECO:0007669"/>
    <property type="project" value="UniProtKB-KW"/>
</dbReference>
<dbReference type="InterPro" id="IPR009514">
    <property type="entry name" value="Phage_Ndd"/>
</dbReference>
<dbReference type="EMBL" id="KJ000058">
    <property type="protein sequence ID" value="AHJ86852.1"/>
    <property type="molecule type" value="Genomic_DNA"/>
</dbReference>
<proteinExistence type="predicted"/>